<name>A0A699IJ31_TANCI</name>
<proteinExistence type="predicted"/>
<dbReference type="AlphaFoldDB" id="A0A699IJ31"/>
<evidence type="ECO:0000313" key="1">
    <source>
        <dbReference type="EMBL" id="GEZ52777.1"/>
    </source>
</evidence>
<comment type="caution">
    <text evidence="1">The sequence shown here is derived from an EMBL/GenBank/DDBJ whole genome shotgun (WGS) entry which is preliminary data.</text>
</comment>
<reference evidence="1" key="1">
    <citation type="journal article" date="2019" name="Sci. Rep.">
        <title>Draft genome of Tanacetum cinerariifolium, the natural source of mosquito coil.</title>
        <authorList>
            <person name="Yamashiro T."/>
            <person name="Shiraishi A."/>
            <person name="Satake H."/>
            <person name="Nakayama K."/>
        </authorList>
    </citation>
    <scope>NUCLEOTIDE SEQUENCE</scope>
</reference>
<accession>A0A699IJ31</accession>
<gene>
    <name evidence="1" type="ORF">Tci_524750</name>
</gene>
<sequence length="159" mass="18085">MAKHPSDTKVFTVKMEILLEPTSNKLLKDCNYLIHSYRVVCFETFWGTGLWDCNKVFDSDGFMSCNSVNYGFLSITLGKCLKRGVWDRYRVVLNVTYYMIIFASPGSISSGSWYKLWLDVELVKQSSSVEFSIALKVGSQLSMFKICAKICFDGMVTKS</sequence>
<organism evidence="1">
    <name type="scientific">Tanacetum cinerariifolium</name>
    <name type="common">Dalmatian daisy</name>
    <name type="synonym">Chrysanthemum cinerariifolium</name>
    <dbReference type="NCBI Taxonomy" id="118510"/>
    <lineage>
        <taxon>Eukaryota</taxon>
        <taxon>Viridiplantae</taxon>
        <taxon>Streptophyta</taxon>
        <taxon>Embryophyta</taxon>
        <taxon>Tracheophyta</taxon>
        <taxon>Spermatophyta</taxon>
        <taxon>Magnoliopsida</taxon>
        <taxon>eudicotyledons</taxon>
        <taxon>Gunneridae</taxon>
        <taxon>Pentapetalae</taxon>
        <taxon>asterids</taxon>
        <taxon>campanulids</taxon>
        <taxon>Asterales</taxon>
        <taxon>Asteraceae</taxon>
        <taxon>Asteroideae</taxon>
        <taxon>Anthemideae</taxon>
        <taxon>Anthemidinae</taxon>
        <taxon>Tanacetum</taxon>
    </lineage>
</organism>
<dbReference type="EMBL" id="BKCJ010289901">
    <property type="protein sequence ID" value="GEZ52777.1"/>
    <property type="molecule type" value="Genomic_DNA"/>
</dbReference>
<protein>
    <submittedName>
        <fullName evidence="1">Uncharacterized protein</fullName>
    </submittedName>
</protein>